<dbReference type="Proteomes" id="UP000887565">
    <property type="component" value="Unplaced"/>
</dbReference>
<name>A0A915JXN1_ROMCU</name>
<keyword evidence="1" id="KW-1185">Reference proteome</keyword>
<proteinExistence type="predicted"/>
<evidence type="ECO:0000313" key="2">
    <source>
        <dbReference type="WBParaSite" id="nRc.2.0.1.t31206-RA"/>
    </source>
</evidence>
<protein>
    <submittedName>
        <fullName evidence="2">Uncharacterized protein</fullName>
    </submittedName>
</protein>
<sequence length="74" mass="7734">MPFGHRKQRLLARGGGVRRHGNTMFHRFAANKSRAAPADGGRSPREQLAVLALCPFSGAAAAAAGVIPEDVALV</sequence>
<reference evidence="2" key="1">
    <citation type="submission" date="2022-11" db="UniProtKB">
        <authorList>
            <consortium name="WormBaseParasite"/>
        </authorList>
    </citation>
    <scope>IDENTIFICATION</scope>
</reference>
<accession>A0A915JXN1</accession>
<organism evidence="1 2">
    <name type="scientific">Romanomermis culicivorax</name>
    <name type="common">Nematode worm</name>
    <dbReference type="NCBI Taxonomy" id="13658"/>
    <lineage>
        <taxon>Eukaryota</taxon>
        <taxon>Metazoa</taxon>
        <taxon>Ecdysozoa</taxon>
        <taxon>Nematoda</taxon>
        <taxon>Enoplea</taxon>
        <taxon>Dorylaimia</taxon>
        <taxon>Mermithida</taxon>
        <taxon>Mermithoidea</taxon>
        <taxon>Mermithidae</taxon>
        <taxon>Romanomermis</taxon>
    </lineage>
</organism>
<dbReference type="AlphaFoldDB" id="A0A915JXN1"/>
<evidence type="ECO:0000313" key="1">
    <source>
        <dbReference type="Proteomes" id="UP000887565"/>
    </source>
</evidence>
<dbReference type="WBParaSite" id="nRc.2.0.1.t31206-RA">
    <property type="protein sequence ID" value="nRc.2.0.1.t31206-RA"/>
    <property type="gene ID" value="nRc.2.0.1.g31206"/>
</dbReference>